<dbReference type="RefSeq" id="WP_175352752.1">
    <property type="nucleotide sequence ID" value="NZ_BAAAWQ010000001.1"/>
</dbReference>
<sequence>MQRAYVDESEPGGGRDNRSYLIAAVVVTVAEEHDARRAVEALRPARMRKLHWYEALPTQRFSWLDLLRRAVEILVIRYDGAPARPERRRRRCLERLVFELDARGVRHLVLESRGPHADRGDRRMLDAIRGSGLGRSLRHEHVRGADEPLLALADIACGAHGTGALRDDDRAQEIVVA</sequence>
<dbReference type="Proteomes" id="UP000573001">
    <property type="component" value="Unassembled WGS sequence"/>
</dbReference>
<dbReference type="Pfam" id="PF12686">
    <property type="entry name" value="DUF3800"/>
    <property type="match status" value="1"/>
</dbReference>
<dbReference type="InterPro" id="IPR024524">
    <property type="entry name" value="DUF3800"/>
</dbReference>
<accession>A0ABX2MBA0</accession>
<proteinExistence type="predicted"/>
<evidence type="ECO:0000313" key="2">
    <source>
        <dbReference type="Proteomes" id="UP000573001"/>
    </source>
</evidence>
<protein>
    <recommendedName>
        <fullName evidence="3">DUF3800 domain-containing protein</fullName>
    </recommendedName>
</protein>
<evidence type="ECO:0000313" key="1">
    <source>
        <dbReference type="EMBL" id="NUU15312.1"/>
    </source>
</evidence>
<dbReference type="EMBL" id="JABMCE010000085">
    <property type="protein sequence ID" value="NUU15312.1"/>
    <property type="molecule type" value="Genomic_DNA"/>
</dbReference>
<reference evidence="1 2" key="1">
    <citation type="submission" date="2020-05" db="EMBL/GenBank/DDBJ databases">
        <title>Genome Sequencing of Type Strains.</title>
        <authorList>
            <person name="Lemaire J.F."/>
            <person name="Inderbitzin P."/>
            <person name="Gregorio O.A."/>
            <person name="Collins S.B."/>
            <person name="Wespe N."/>
            <person name="Knight-Connoni V."/>
        </authorList>
    </citation>
    <scope>NUCLEOTIDE SEQUENCE [LARGE SCALE GENOMIC DNA]</scope>
    <source>
        <strain evidence="1 2">ATCC 19096</strain>
    </source>
</reference>
<keyword evidence="2" id="KW-1185">Reference proteome</keyword>
<evidence type="ECO:0008006" key="3">
    <source>
        <dbReference type="Google" id="ProtNLM"/>
    </source>
</evidence>
<name>A0ABX2MBA0_9MICO</name>
<gene>
    <name evidence="1" type="ORF">HP507_15880</name>
</gene>
<comment type="caution">
    <text evidence="1">The sequence shown here is derived from an EMBL/GenBank/DDBJ whole genome shotgun (WGS) entry which is preliminary data.</text>
</comment>
<organism evidence="1 2">
    <name type="scientific">Curtobacterium pusillum</name>
    <dbReference type="NCBI Taxonomy" id="69373"/>
    <lineage>
        <taxon>Bacteria</taxon>
        <taxon>Bacillati</taxon>
        <taxon>Actinomycetota</taxon>
        <taxon>Actinomycetes</taxon>
        <taxon>Micrococcales</taxon>
        <taxon>Microbacteriaceae</taxon>
        <taxon>Curtobacterium</taxon>
    </lineage>
</organism>